<dbReference type="Proteomes" id="UP001338125">
    <property type="component" value="Unassembled WGS sequence"/>
</dbReference>
<dbReference type="PANTHER" id="PTHR33119:SF1">
    <property type="entry name" value="FE2OG DIOXYGENASE DOMAIN-CONTAINING PROTEIN"/>
    <property type="match status" value="1"/>
</dbReference>
<dbReference type="EMBL" id="JAVFKD010000012">
    <property type="protein sequence ID" value="KAK5992452.1"/>
    <property type="molecule type" value="Genomic_DNA"/>
</dbReference>
<gene>
    <name evidence="4" type="ORF">PT974_05856</name>
</gene>
<feature type="compositionally biased region" description="Basic and acidic residues" evidence="1">
    <location>
        <begin position="321"/>
        <end position="330"/>
    </location>
</feature>
<reference evidence="4 5" key="1">
    <citation type="submission" date="2024-01" db="EMBL/GenBank/DDBJ databases">
        <title>Complete genome of Cladobotryum mycophilum ATHUM6906.</title>
        <authorList>
            <person name="Christinaki A.C."/>
            <person name="Myridakis A.I."/>
            <person name="Kouvelis V.N."/>
        </authorList>
    </citation>
    <scope>NUCLEOTIDE SEQUENCE [LARGE SCALE GENOMIC DNA]</scope>
    <source>
        <strain evidence="4 5">ATHUM6906</strain>
    </source>
</reference>
<dbReference type="Pfam" id="PF21666">
    <property type="entry name" value="DUF4246_N"/>
    <property type="match status" value="1"/>
</dbReference>
<keyword evidence="5" id="KW-1185">Reference proteome</keyword>
<feature type="domain" description="DUF4246" evidence="3">
    <location>
        <begin position="4"/>
        <end position="73"/>
    </location>
</feature>
<evidence type="ECO:0000313" key="5">
    <source>
        <dbReference type="Proteomes" id="UP001338125"/>
    </source>
</evidence>
<protein>
    <recommendedName>
        <fullName evidence="6">Duf1665 domain containing protein</fullName>
    </recommendedName>
</protein>
<evidence type="ECO:0000259" key="2">
    <source>
        <dbReference type="Pfam" id="PF14033"/>
    </source>
</evidence>
<accession>A0ABR0SJX3</accession>
<dbReference type="PANTHER" id="PTHR33119">
    <property type="entry name" value="IFI3P"/>
    <property type="match status" value="1"/>
</dbReference>
<dbReference type="Pfam" id="PF14033">
    <property type="entry name" value="DUF4246"/>
    <property type="match status" value="1"/>
</dbReference>
<sequence length="626" mass="72582">MPEYPGAGRNLRLEIDWNKLHYPIGHPGCRGANSDMLLVREVAMMAFIEKITDKPDWHLKIFDPEITAKYTEEALNWPIDDLYDHISLGGRQERSVSTMFNEKTIDYCIRELRAKATYFKVTGMIPTLDACYTIVKSDVLVDDGLREELRASFDRLRVEQASNPDWHPHSGEMVQDLVHPSMYPFVYGRSPFVADEVVGVDDAIDKWAGKGDILPKPPLSEQGHGTVLENSWSTNYQWLPSNLRFKEEGGVEFTSYINNLHPVKHRDIYHTIEKLINEVLPMWNQCLARYKSWDERIGPGHLVPRFPIPDRVDDDDEENWDPPKPRKSTSDENWELSNDESDDDGPELARWVQTRKAVQPEVGDYEPEPGDYVIQEAHRLETLFKDTGLQVIVKIASIELGSSKPVFPLGSWHIEGQMNERIVGTALYYVDSENIMPTQLQFRMSTDWEDIQDWYGASNDRYQWLERVYGTKFSSYDDGRCLQNYGLVDTRPGRLLAFPNVFQHRSSWIELDNPSKPGRRSFIALWLVNPVTRIISTANVPPQREDWLAENAFDNGTGTSNAEKNSRIYQLPGELTEMVHEEVRNSRLMGDEEAKEHRLKLMEERTNFQEKSHKEWQQRDYNFCEH</sequence>
<feature type="compositionally biased region" description="Acidic residues" evidence="1">
    <location>
        <begin position="332"/>
        <end position="346"/>
    </location>
</feature>
<dbReference type="InterPro" id="IPR025340">
    <property type="entry name" value="DUF4246"/>
</dbReference>
<dbReference type="InterPro" id="IPR049192">
    <property type="entry name" value="DUF4246_C"/>
</dbReference>
<proteinExistence type="predicted"/>
<evidence type="ECO:0008006" key="6">
    <source>
        <dbReference type="Google" id="ProtNLM"/>
    </source>
</evidence>
<name>A0ABR0SJX3_9HYPO</name>
<evidence type="ECO:0000313" key="4">
    <source>
        <dbReference type="EMBL" id="KAK5992452.1"/>
    </source>
</evidence>
<comment type="caution">
    <text evidence="4">The sequence shown here is derived from an EMBL/GenBank/DDBJ whole genome shotgun (WGS) entry which is preliminary data.</text>
</comment>
<feature type="domain" description="DUF4246" evidence="2">
    <location>
        <begin position="102"/>
        <end position="550"/>
    </location>
</feature>
<evidence type="ECO:0000256" key="1">
    <source>
        <dbReference type="SAM" id="MobiDB-lite"/>
    </source>
</evidence>
<organism evidence="4 5">
    <name type="scientific">Cladobotryum mycophilum</name>
    <dbReference type="NCBI Taxonomy" id="491253"/>
    <lineage>
        <taxon>Eukaryota</taxon>
        <taxon>Fungi</taxon>
        <taxon>Dikarya</taxon>
        <taxon>Ascomycota</taxon>
        <taxon>Pezizomycotina</taxon>
        <taxon>Sordariomycetes</taxon>
        <taxon>Hypocreomycetidae</taxon>
        <taxon>Hypocreales</taxon>
        <taxon>Hypocreaceae</taxon>
        <taxon>Cladobotryum</taxon>
    </lineage>
</organism>
<evidence type="ECO:0000259" key="3">
    <source>
        <dbReference type="Pfam" id="PF21666"/>
    </source>
</evidence>
<feature type="region of interest" description="Disordered" evidence="1">
    <location>
        <begin position="304"/>
        <end position="346"/>
    </location>
</feature>
<dbReference type="InterPro" id="IPR049207">
    <property type="entry name" value="DUF4246_N"/>
</dbReference>